<proteinExistence type="predicted"/>
<dbReference type="AlphaFoldDB" id="A0A2W7NAX3"/>
<accession>A0A2W7NAX3</accession>
<dbReference type="InterPro" id="IPR013320">
    <property type="entry name" value="ConA-like_dom_sf"/>
</dbReference>
<dbReference type="OrthoDB" id="7798885at2"/>
<organism evidence="1 2">
    <name type="scientific">Palleronia aestuarii</name>
    <dbReference type="NCBI Taxonomy" id="568105"/>
    <lineage>
        <taxon>Bacteria</taxon>
        <taxon>Pseudomonadati</taxon>
        <taxon>Pseudomonadota</taxon>
        <taxon>Alphaproteobacteria</taxon>
        <taxon>Rhodobacterales</taxon>
        <taxon>Roseobacteraceae</taxon>
        <taxon>Palleronia</taxon>
    </lineage>
</organism>
<comment type="caution">
    <text evidence="1">The sequence shown here is derived from an EMBL/GenBank/DDBJ whole genome shotgun (WGS) entry which is preliminary data.</text>
</comment>
<evidence type="ECO:0008006" key="3">
    <source>
        <dbReference type="Google" id="ProtNLM"/>
    </source>
</evidence>
<dbReference type="Gene3D" id="2.60.120.200">
    <property type="match status" value="1"/>
</dbReference>
<sequence length="522" mass="57169">MYETIEISGSFEYESYRAQKITYKLIDATDANWIVSNSGENTNRYPVSIYDSSDVTLIGGEILGEVPQNIDWIDAYVNSAAILVRGTDGAVVQDWRISRAWDGIRILGNDDDTFTIENIWLSEIRDDGVENDQGVGGTIRNALFDGVFVGVSIADENMGDKSDNVVMVEDVLIRMKEYLYKGELTHQAPFKTLDTSPQLEIHDSVFAIEDGIHRGWQDLERAWDKVIDASGNYFLNLSDETLPENYPRPPEGFTILEGAEARNYWAATKAEWIARSSESIPAQTPALAADSDEAAEPDPLAAYVIDDIVLQDQSRIAGWSDSSGNGNDLVASGNPTFADQTTPTGRGAVVFDGSGDLLDRNGALNGRPEGNGDRTMFFVVNYLDHNGVTSGLVYGDGVQNQTFDLTTSYNSETLSVQGWGLENDFGTMTDGPSQDWIVQSAVLEDGTLSQYLDGKLIDTTAHVYATDAERIVMGAEIAELGESRMGVAAGLIYDRALSDGERLNVETMLQSTYIEDDFVFVG</sequence>
<dbReference type="RefSeq" id="WP_146259519.1">
    <property type="nucleotide sequence ID" value="NZ_QKZL01000052.1"/>
</dbReference>
<dbReference type="SUPFAM" id="SSF49899">
    <property type="entry name" value="Concanavalin A-like lectins/glucanases"/>
    <property type="match status" value="1"/>
</dbReference>
<evidence type="ECO:0000313" key="2">
    <source>
        <dbReference type="Proteomes" id="UP000248916"/>
    </source>
</evidence>
<dbReference type="Proteomes" id="UP000248916">
    <property type="component" value="Unassembled WGS sequence"/>
</dbReference>
<dbReference type="EMBL" id="QKZL01000052">
    <property type="protein sequence ID" value="PZX10156.1"/>
    <property type="molecule type" value="Genomic_DNA"/>
</dbReference>
<name>A0A2W7NAX3_9RHOB</name>
<dbReference type="SUPFAM" id="SSF51126">
    <property type="entry name" value="Pectin lyase-like"/>
    <property type="match status" value="1"/>
</dbReference>
<keyword evidence="2" id="KW-1185">Reference proteome</keyword>
<protein>
    <recommendedName>
        <fullName evidence="3">Concanavalin A-like lectin/glucanase superfamily protein</fullName>
    </recommendedName>
</protein>
<reference evidence="1 2" key="1">
    <citation type="submission" date="2018-06" db="EMBL/GenBank/DDBJ databases">
        <title>Genomic Encyclopedia of Archaeal and Bacterial Type Strains, Phase II (KMG-II): from individual species to whole genera.</title>
        <authorList>
            <person name="Goeker M."/>
        </authorList>
    </citation>
    <scope>NUCLEOTIDE SEQUENCE [LARGE SCALE GENOMIC DNA]</scope>
    <source>
        <strain evidence="1 2">DSM 22009</strain>
    </source>
</reference>
<gene>
    <name evidence="1" type="ORF">LX81_04299</name>
</gene>
<evidence type="ECO:0000313" key="1">
    <source>
        <dbReference type="EMBL" id="PZX10156.1"/>
    </source>
</evidence>
<dbReference type="InterPro" id="IPR011050">
    <property type="entry name" value="Pectin_lyase_fold/virulence"/>
</dbReference>